<evidence type="ECO:0000313" key="3">
    <source>
        <dbReference type="EMBL" id="OIJ15620.1"/>
    </source>
</evidence>
<dbReference type="CDD" id="cd05401">
    <property type="entry name" value="NT_GlnE_GlnD_like"/>
    <property type="match status" value="1"/>
</dbReference>
<protein>
    <recommendedName>
        <fullName evidence="5">Signal transduction protein</fullName>
    </recommendedName>
</protein>
<dbReference type="GO" id="GO:0008773">
    <property type="term" value="F:[protein-PII] uridylyltransferase activity"/>
    <property type="evidence" value="ECO:0007669"/>
    <property type="project" value="InterPro"/>
</dbReference>
<dbReference type="InterPro" id="IPR005105">
    <property type="entry name" value="GlnD_Uridyltrans_N"/>
</dbReference>
<evidence type="ECO:0008006" key="5">
    <source>
        <dbReference type="Google" id="ProtNLM"/>
    </source>
</evidence>
<organism evidence="3 4">
    <name type="scientific">Anaerobacillus arseniciselenatis</name>
    <dbReference type="NCBI Taxonomy" id="85682"/>
    <lineage>
        <taxon>Bacteria</taxon>
        <taxon>Bacillati</taxon>
        <taxon>Bacillota</taxon>
        <taxon>Bacilli</taxon>
        <taxon>Bacillales</taxon>
        <taxon>Bacillaceae</taxon>
        <taxon>Anaerobacillus</taxon>
    </lineage>
</organism>
<gene>
    <name evidence="3" type="ORF">BKP35_01100</name>
</gene>
<proteinExistence type="predicted"/>
<sequence>MENYQQLKEWRDQKIKSVSWDHHELNKFHDKLMRRTVQIALKEVESEWGSPPTHFAFFVMGSAGRSEQSVWSDQDHGIVYDGENPLFHDYFLKVGQEITKGFAVTGYEKCDGNVMASNPYWCKSTIEWEKQILAWLDEADWESLRYFSTFFDARVLVGKEDLLQRVKQVAFLKLAEVPSLYQRLYENVGFIKKGLGIFGQLLPKEKGEDAGNINIKQTILFPYVNALRLLALLEKIPESSTLKRFQRLPEEYASIKKYQTDFLKLLNYRLYFQKETVNYEKVHLLHVKSMSANEKESLKELIKNGRKLFKETKKMIDQRCLR</sequence>
<feature type="domain" description="DUF294" evidence="2">
    <location>
        <begin position="180"/>
        <end position="308"/>
    </location>
</feature>
<reference evidence="3 4" key="1">
    <citation type="submission" date="2016-10" db="EMBL/GenBank/DDBJ databases">
        <title>Draft genome sequences of four alkaliphilic bacteria belonging to the Anaerobacillus genus.</title>
        <authorList>
            <person name="Bassil N.M."/>
            <person name="Lloyd J.R."/>
        </authorList>
    </citation>
    <scope>NUCLEOTIDE SEQUENCE [LARGE SCALE GENOMIC DNA]</scope>
    <source>
        <strain evidence="3 4">DSM 15340</strain>
    </source>
</reference>
<evidence type="ECO:0000259" key="1">
    <source>
        <dbReference type="Pfam" id="PF03445"/>
    </source>
</evidence>
<dbReference type="OrthoDB" id="9810963at2"/>
<dbReference type="Proteomes" id="UP000180098">
    <property type="component" value="Unassembled WGS sequence"/>
</dbReference>
<dbReference type="Pfam" id="PF10335">
    <property type="entry name" value="DUF294_C"/>
    <property type="match status" value="1"/>
</dbReference>
<dbReference type="SUPFAM" id="SSF81301">
    <property type="entry name" value="Nucleotidyltransferase"/>
    <property type="match status" value="1"/>
</dbReference>
<dbReference type="RefSeq" id="WP_071311545.1">
    <property type="nucleotide sequence ID" value="NZ_MLQQ01000001.1"/>
</dbReference>
<dbReference type="Pfam" id="PF03445">
    <property type="entry name" value="DUF294"/>
    <property type="match status" value="1"/>
</dbReference>
<dbReference type="EMBL" id="MLQQ01000001">
    <property type="protein sequence ID" value="OIJ15620.1"/>
    <property type="molecule type" value="Genomic_DNA"/>
</dbReference>
<keyword evidence="4" id="KW-1185">Reference proteome</keyword>
<evidence type="ECO:0000313" key="4">
    <source>
        <dbReference type="Proteomes" id="UP000180098"/>
    </source>
</evidence>
<dbReference type="InterPro" id="IPR043519">
    <property type="entry name" value="NT_sf"/>
</dbReference>
<name>A0A1S2LTT5_9BACI</name>
<feature type="domain" description="Protein-PII uridylyltransferase N-terminal" evidence="1">
    <location>
        <begin position="23"/>
        <end position="140"/>
    </location>
</feature>
<comment type="caution">
    <text evidence="3">The sequence shown here is derived from an EMBL/GenBank/DDBJ whole genome shotgun (WGS) entry which is preliminary data.</text>
</comment>
<evidence type="ECO:0000259" key="2">
    <source>
        <dbReference type="Pfam" id="PF10335"/>
    </source>
</evidence>
<dbReference type="InterPro" id="IPR018821">
    <property type="entry name" value="DUF294_put_nucleoTrafse_sb-bd"/>
</dbReference>
<dbReference type="AlphaFoldDB" id="A0A1S2LTT5"/>
<accession>A0A1S2LTT5</accession>